<dbReference type="InterPro" id="IPR050607">
    <property type="entry name" value="NOS"/>
</dbReference>
<reference evidence="17 18" key="1">
    <citation type="journal article" date="2014" name="Genome Biol. Evol.">
        <title>The secreted proteins of Achlya hypogyna and Thraustotheca clavata identify the ancestral oomycete secretome and reveal gene acquisitions by horizontal gene transfer.</title>
        <authorList>
            <person name="Misner I."/>
            <person name="Blouin N."/>
            <person name="Leonard G."/>
            <person name="Richards T.A."/>
            <person name="Lane C.E."/>
        </authorList>
    </citation>
    <scope>NUCLEOTIDE SEQUENCE [LARGE SCALE GENOMIC DNA]</scope>
    <source>
        <strain evidence="17 18">ATCC 34112</strain>
    </source>
</reference>
<dbReference type="InterPro" id="IPR001709">
    <property type="entry name" value="Flavoprot_Pyr_Nucl_cyt_Rdtase"/>
</dbReference>
<dbReference type="Gene3D" id="3.40.50.360">
    <property type="match status" value="1"/>
</dbReference>
<dbReference type="GO" id="GO:0046872">
    <property type="term" value="F:metal ion binding"/>
    <property type="evidence" value="ECO:0007669"/>
    <property type="project" value="UniProtKB-KW"/>
</dbReference>
<dbReference type="InterPro" id="IPR017938">
    <property type="entry name" value="Riboflavin_synthase-like_b-brl"/>
</dbReference>
<evidence type="ECO:0000256" key="6">
    <source>
        <dbReference type="ARBA" id="ARBA00022630"/>
    </source>
</evidence>
<dbReference type="InterPro" id="IPR039261">
    <property type="entry name" value="FNR_nucleotide-bd"/>
</dbReference>
<dbReference type="Pfam" id="PF00667">
    <property type="entry name" value="FAD_binding_1"/>
    <property type="match status" value="1"/>
</dbReference>
<dbReference type="Pfam" id="PF00175">
    <property type="entry name" value="NAD_binding_1"/>
    <property type="match status" value="1"/>
</dbReference>
<evidence type="ECO:0000256" key="7">
    <source>
        <dbReference type="ARBA" id="ARBA00022643"/>
    </source>
</evidence>
<keyword evidence="13" id="KW-0408">Iron</keyword>
<evidence type="ECO:0000256" key="14">
    <source>
        <dbReference type="SAM" id="MobiDB-lite"/>
    </source>
</evidence>
<evidence type="ECO:0000256" key="3">
    <source>
        <dbReference type="ARBA" id="ARBA00006267"/>
    </source>
</evidence>
<dbReference type="InterPro" id="IPR001433">
    <property type="entry name" value="OxRdtase_FAD/NAD-bd"/>
</dbReference>
<dbReference type="Gene3D" id="3.90.440.10">
    <property type="entry name" value="Nitric Oxide Synthase,Heme Domain,Chain A domain 2"/>
    <property type="match status" value="1"/>
</dbReference>
<dbReference type="PANTHER" id="PTHR43410">
    <property type="entry name" value="NITRIC OXIDE SYNTHASE OXYGENASE"/>
    <property type="match status" value="1"/>
</dbReference>
<dbReference type="EC" id="1.14.13.39" evidence="4"/>
<keyword evidence="9" id="KW-0274">FAD</keyword>
<feature type="region of interest" description="Disordered" evidence="14">
    <location>
        <begin position="1141"/>
        <end position="1173"/>
    </location>
</feature>
<evidence type="ECO:0000256" key="5">
    <source>
        <dbReference type="ARBA" id="ARBA00022617"/>
    </source>
</evidence>
<evidence type="ECO:0000256" key="13">
    <source>
        <dbReference type="ARBA" id="ARBA00023004"/>
    </source>
</evidence>
<dbReference type="SUPFAM" id="SSF56512">
    <property type="entry name" value="Nitric oxide (NO) synthase oxygenase domain"/>
    <property type="match status" value="1"/>
</dbReference>
<evidence type="ECO:0000313" key="17">
    <source>
        <dbReference type="EMBL" id="OQS03651.1"/>
    </source>
</evidence>
<dbReference type="GO" id="GO:0010181">
    <property type="term" value="F:FMN binding"/>
    <property type="evidence" value="ECO:0007669"/>
    <property type="project" value="InterPro"/>
</dbReference>
<dbReference type="GO" id="GO:0006809">
    <property type="term" value="P:nitric oxide biosynthetic process"/>
    <property type="evidence" value="ECO:0007669"/>
    <property type="project" value="InterPro"/>
</dbReference>
<dbReference type="InterPro" id="IPR001094">
    <property type="entry name" value="Flavdoxin-like"/>
</dbReference>
<dbReference type="Gene3D" id="3.90.1230.10">
    <property type="entry name" value="Nitric Oxide Synthase, Chain A, domain 3"/>
    <property type="match status" value="1"/>
</dbReference>
<dbReference type="GO" id="GO:0070475">
    <property type="term" value="P:rRNA base methylation"/>
    <property type="evidence" value="ECO:0007669"/>
    <property type="project" value="InterPro"/>
</dbReference>
<proteinExistence type="inferred from homology"/>
<gene>
    <name evidence="17" type="ORF">THRCLA_04031</name>
</gene>
<dbReference type="Pfam" id="PF02898">
    <property type="entry name" value="NO_synthase"/>
    <property type="match status" value="1"/>
</dbReference>
<keyword evidence="6" id="KW-0285">Flavoprotein</keyword>
<protein>
    <recommendedName>
        <fullName evidence="4">nitric-oxide synthase (NADPH)</fullName>
        <ecNumber evidence="4">1.14.13.39</ecNumber>
    </recommendedName>
</protein>
<evidence type="ECO:0000259" key="15">
    <source>
        <dbReference type="PROSITE" id="PS50902"/>
    </source>
</evidence>
<comment type="cofactor">
    <cofactor evidence="1">
        <name>FMN</name>
        <dbReference type="ChEBI" id="CHEBI:58210"/>
    </cofactor>
</comment>
<dbReference type="InterPro" id="IPR023173">
    <property type="entry name" value="NADPH_Cyt_P450_Rdtase_alpha"/>
</dbReference>
<feature type="compositionally biased region" description="Basic residues" evidence="14">
    <location>
        <begin position="1141"/>
        <end position="1153"/>
    </location>
</feature>
<dbReference type="PROSITE" id="PS51384">
    <property type="entry name" value="FAD_FR"/>
    <property type="match status" value="1"/>
</dbReference>
<dbReference type="InterPro" id="IPR008254">
    <property type="entry name" value="Flavodoxin/NO_synth"/>
</dbReference>
<dbReference type="EMBL" id="JNBS01000817">
    <property type="protein sequence ID" value="OQS03651.1"/>
    <property type="molecule type" value="Genomic_DNA"/>
</dbReference>
<feature type="compositionally biased region" description="Basic residues" evidence="14">
    <location>
        <begin position="1161"/>
        <end position="1173"/>
    </location>
</feature>
<dbReference type="Proteomes" id="UP000243217">
    <property type="component" value="Unassembled WGS sequence"/>
</dbReference>
<dbReference type="PANTHER" id="PTHR43410:SF1">
    <property type="entry name" value="NITRIC OXIDE SYNTHASE"/>
    <property type="match status" value="1"/>
</dbReference>
<keyword evidence="11" id="KW-0112">Calmodulin-binding</keyword>
<dbReference type="PRINTS" id="PR00369">
    <property type="entry name" value="FLAVODOXIN"/>
</dbReference>
<evidence type="ECO:0000256" key="10">
    <source>
        <dbReference type="ARBA" id="ARBA00022857"/>
    </source>
</evidence>
<comment type="cofactor">
    <cofactor evidence="2">
        <name>FAD</name>
        <dbReference type="ChEBI" id="CHEBI:57692"/>
    </cofactor>
</comment>
<name>A0A1W0A0D7_9STRA</name>
<keyword evidence="18" id="KW-1185">Reference proteome</keyword>
<evidence type="ECO:0000259" key="16">
    <source>
        <dbReference type="PROSITE" id="PS51384"/>
    </source>
</evidence>
<dbReference type="InterPro" id="IPR044944">
    <property type="entry name" value="NOS_dom_3"/>
</dbReference>
<dbReference type="InterPro" id="IPR019446">
    <property type="entry name" value="BMT5-like"/>
</dbReference>
<evidence type="ECO:0000256" key="11">
    <source>
        <dbReference type="ARBA" id="ARBA00022860"/>
    </source>
</evidence>
<dbReference type="SUPFAM" id="SSF52343">
    <property type="entry name" value="Ferredoxin reductase-like, C-terminal NADP-linked domain"/>
    <property type="match status" value="2"/>
</dbReference>
<dbReference type="SUPFAM" id="SSF57667">
    <property type="entry name" value="beta-beta-alpha zinc fingers"/>
    <property type="match status" value="1"/>
</dbReference>
<keyword evidence="5" id="KW-0349">Heme</keyword>
<dbReference type="GO" id="GO:0070042">
    <property type="term" value="F:rRNA (uridine-N3-)-methyltransferase activity"/>
    <property type="evidence" value="ECO:0007669"/>
    <property type="project" value="InterPro"/>
</dbReference>
<dbReference type="GO" id="GO:0005516">
    <property type="term" value="F:calmodulin binding"/>
    <property type="evidence" value="ECO:0007669"/>
    <property type="project" value="UniProtKB-KW"/>
</dbReference>
<dbReference type="InterPro" id="IPR029063">
    <property type="entry name" value="SAM-dependent_MTases_sf"/>
</dbReference>
<comment type="similarity">
    <text evidence="3">Belongs to the NOS family.</text>
</comment>
<dbReference type="InterPro" id="IPR044940">
    <property type="entry name" value="NOS_dom_2"/>
</dbReference>
<evidence type="ECO:0000313" key="18">
    <source>
        <dbReference type="Proteomes" id="UP000243217"/>
    </source>
</evidence>
<dbReference type="InterPro" id="IPR036236">
    <property type="entry name" value="Znf_C2H2_sf"/>
</dbReference>
<dbReference type="Gene3D" id="1.20.990.10">
    <property type="entry name" value="NADPH-cytochrome p450 Reductase, Chain A, domain 3"/>
    <property type="match status" value="1"/>
</dbReference>
<dbReference type="InterPro" id="IPR029039">
    <property type="entry name" value="Flavoprotein-like_sf"/>
</dbReference>
<dbReference type="InterPro" id="IPR013087">
    <property type="entry name" value="Znf_C2H2_type"/>
</dbReference>
<evidence type="ECO:0000256" key="2">
    <source>
        <dbReference type="ARBA" id="ARBA00001974"/>
    </source>
</evidence>
<dbReference type="Pfam" id="PF10354">
    <property type="entry name" value="BMT5-like"/>
    <property type="match status" value="1"/>
</dbReference>
<dbReference type="Gene3D" id="3.90.340.10">
    <property type="entry name" value="Nitric Oxide Synthase, Chain A, domain 1"/>
    <property type="match status" value="1"/>
</dbReference>
<dbReference type="InterPro" id="IPR017927">
    <property type="entry name" value="FAD-bd_FR_type"/>
</dbReference>
<dbReference type="SUPFAM" id="SSF52218">
    <property type="entry name" value="Flavoproteins"/>
    <property type="match status" value="1"/>
</dbReference>
<dbReference type="InterPro" id="IPR004030">
    <property type="entry name" value="NOS_N"/>
</dbReference>
<comment type="caution">
    <text evidence="17">The sequence shown here is derived from an EMBL/GenBank/DDBJ whole genome shotgun (WGS) entry which is preliminary data.</text>
</comment>
<dbReference type="InterPro" id="IPR044943">
    <property type="entry name" value="NOS_dom_1"/>
</dbReference>
<sequence length="1475" mass="163826">MDNSIGNCFDFTTGASIISPSTPAMVLYYGARDPSEYLYNTDVNDVIDNAAVAYSRSETHPKQYVTYLLQQDASSIKRLIELGAKVYVCGSIPMAKSVSICLSGILGTKNQCQLAMMDKTNQPSYDPYRSKTQIWNEAKEFLQEYYRDCYPDGLAGLDARLTQVQADIMDKGYYFHTTQELEYGVRLSWRNASRCIMRVQWKNIRVIDARGSSPENELSGKDMFDLCVQHLEEAISIAPDGSRVISSLMTVMPQLLPGELIGRRIWNNQLLRFAGYRKKDGTILGDPANVELTEVAIKMGWRPPVERTAFDLLPLITQSGDTKLPYLGELPSHVQEFVPITHPEYPEFNALNIKWHAVPAISNFVLDVGGIQYPAVPFNGWYMSAEIASRNLGDKQRYDYLPAMAQAMRLDTNNPRTLWQDKAAVELNVAVLHSFEKHKYTIVDHHTASDSFVRHHEKELTTRGYIPADWVWIVPPVGGSTTQVFHQEMINFCIKPTFLPPGQTLSVLMDNARTHKLRTALSLRAASFMSRGQSSLDDNSPLEHKPVLIYYGSETGTSESYAKAIAKTLKTNSNLEIVLGTLNECPIPTLKTLVACSLIIVTSTFGTGGPPANAKAFYDDIMQSDHEFGQVDAYVFGLGSTNYANFNACATAITSRLEVCGANIVQTGVADETKNPAAAFRKFLHDIAIAHQVYVPEQTKNDTSIELTSTPTGGVIVPSIPVHAAALVQSTRLMGAFQDKRETWQFDFHVPTTDTILNAKPGDHVAILAENTPAAVRSTLSVLCGSIDPTQFVKVSSPLAPAFLNGGYTLETILKDMVDLSAPPSLELLQLCTKYAAPGTDAKIELQFYSMSESRYKEWLASTPTSVSDFVATYVNVVKRVPVEELLLHFTKLTPRLFSLSSSIFREKDDVAQLSITVRSAFIGTDTLRRGLCSEFLTSRSVNDRVRLYISPSSAFQWDASVPAIMIANGTGIAPFRSFWQTRQSTTSCEPESEENISPARCYPWSSFFQPKKKTTTDSIEKSFDITTGASIISPSNPAMVLYYGVRDPTEHLYNTEANNALDKAVIAYSRSETHPKQYVTHLLQQDASSIKRLIDLGAKVYVCGSVSMAKSVSSYLNDILGTNTMIQLTKAGKYYKMVRHVGAKPSRGKKDKQKPEGKGKRNARQAMKKRPVVKASAVSVPTNLNVNKISNAASAIFHQANLSNPNPKSIGNVSDRHKILVVGDGDLSFSLALTTNLGGQNIVATVYDSQAELLAKYPTASANIRGLQITHATIHVGVDATALEKQKWIKEMTFDRILFNFPHLGGATEEDIEKNQELLHQFFQSARPFLKTPKGEIHVSLRNTPFYNRWNIKDQAEKAGYTLKRLDPFDINLYPGYEAQRTHPASFRGEPPSTKGAKIHVFSIDPSWVKPQEEEVVAPVAKEKKPEKKLVKEKKQVWKCEPCKITFGLQTKYNAHINSSKHSKVVKALKKQKK</sequence>
<dbReference type="Pfam" id="PF00258">
    <property type="entry name" value="Flavodoxin_1"/>
    <property type="match status" value="1"/>
</dbReference>
<dbReference type="InterPro" id="IPR003097">
    <property type="entry name" value="CysJ-like_FAD-binding"/>
</dbReference>
<evidence type="ECO:0000256" key="12">
    <source>
        <dbReference type="ARBA" id="ARBA00023002"/>
    </source>
</evidence>
<dbReference type="Gene3D" id="3.40.50.80">
    <property type="entry name" value="Nucleotide-binding domain of ferredoxin-NADP reductase (FNR) module"/>
    <property type="match status" value="2"/>
</dbReference>
<dbReference type="PRINTS" id="PR00371">
    <property type="entry name" value="FPNCR"/>
</dbReference>
<dbReference type="Gene3D" id="2.40.30.10">
    <property type="entry name" value="Translation factors"/>
    <property type="match status" value="1"/>
</dbReference>
<feature type="domain" description="Flavodoxin-like" evidence="15">
    <location>
        <begin position="547"/>
        <end position="688"/>
    </location>
</feature>
<organism evidence="17 18">
    <name type="scientific">Thraustotheca clavata</name>
    <dbReference type="NCBI Taxonomy" id="74557"/>
    <lineage>
        <taxon>Eukaryota</taxon>
        <taxon>Sar</taxon>
        <taxon>Stramenopiles</taxon>
        <taxon>Oomycota</taxon>
        <taxon>Saprolegniomycetes</taxon>
        <taxon>Saprolegniales</taxon>
        <taxon>Achlyaceae</taxon>
        <taxon>Thraustotheca</taxon>
    </lineage>
</organism>
<dbReference type="PROSITE" id="PS50902">
    <property type="entry name" value="FLAVODOXIN_LIKE"/>
    <property type="match status" value="1"/>
</dbReference>
<feature type="domain" description="FAD-binding FR-type" evidence="16">
    <location>
        <begin position="720"/>
        <end position="959"/>
    </location>
</feature>
<dbReference type="Gene3D" id="3.30.160.60">
    <property type="entry name" value="Classic Zinc Finger"/>
    <property type="match status" value="1"/>
</dbReference>
<keyword evidence="7" id="KW-0288">FMN</keyword>
<dbReference type="SUPFAM" id="SSF53335">
    <property type="entry name" value="S-adenosyl-L-methionine-dependent methyltransferases"/>
    <property type="match status" value="1"/>
</dbReference>
<evidence type="ECO:0000256" key="8">
    <source>
        <dbReference type="ARBA" id="ARBA00022723"/>
    </source>
</evidence>
<dbReference type="SUPFAM" id="SSF63380">
    <property type="entry name" value="Riboflavin synthase domain-like"/>
    <property type="match status" value="1"/>
</dbReference>
<evidence type="ECO:0000256" key="1">
    <source>
        <dbReference type="ARBA" id="ARBA00001917"/>
    </source>
</evidence>
<dbReference type="GO" id="GO:0004517">
    <property type="term" value="F:nitric-oxide synthase activity"/>
    <property type="evidence" value="ECO:0007669"/>
    <property type="project" value="UniProtKB-EC"/>
</dbReference>
<evidence type="ECO:0000256" key="9">
    <source>
        <dbReference type="ARBA" id="ARBA00022827"/>
    </source>
</evidence>
<dbReference type="InterPro" id="IPR036119">
    <property type="entry name" value="NOS_N_sf"/>
</dbReference>
<accession>A0A1W0A0D7</accession>
<keyword evidence="12" id="KW-0560">Oxidoreductase</keyword>
<keyword evidence="10" id="KW-0521">NADP</keyword>
<dbReference type="PROSITE" id="PS00028">
    <property type="entry name" value="ZINC_FINGER_C2H2_1"/>
    <property type="match status" value="1"/>
</dbReference>
<evidence type="ECO:0000256" key="4">
    <source>
        <dbReference type="ARBA" id="ARBA00012989"/>
    </source>
</evidence>
<dbReference type="STRING" id="74557.A0A1W0A0D7"/>
<dbReference type="OrthoDB" id="1688044at2759"/>
<keyword evidence="8" id="KW-0479">Metal-binding</keyword>